<proteinExistence type="predicted"/>
<dbReference type="EMBL" id="CP073041">
    <property type="protein sequence ID" value="UXE62622.1"/>
    <property type="molecule type" value="Genomic_DNA"/>
</dbReference>
<sequence>MTEWVQVKGIIRPGHQVASGQSPQSPYPQGTIALQTPFFQSLGLDLTAFFAGTLNVEISPYSYQILAPEYTFLAVDWSACHPPENFSFSPCYLNHQGDRYRSLVYYPHPETKRSHFQNPNLLEILSPFIADLTYGQEVTLELNSQAICLQLPT</sequence>
<gene>
    <name evidence="1" type="ORF">KA717_07710</name>
</gene>
<evidence type="ECO:0000313" key="1">
    <source>
        <dbReference type="EMBL" id="UXE62622.1"/>
    </source>
</evidence>
<protein>
    <submittedName>
        <fullName evidence="1">Uncharacterized protein</fullName>
    </submittedName>
</protein>
<reference evidence="1" key="1">
    <citation type="submission" date="2021-04" db="EMBL/GenBank/DDBJ databases">
        <title>Genome sequence of Woronichinia naegeliana from Washington state freshwater lake bloom.</title>
        <authorList>
            <person name="Dreher T.W."/>
        </authorList>
    </citation>
    <scope>NUCLEOTIDE SEQUENCE</scope>
    <source>
        <strain evidence="1">WA131</strain>
    </source>
</reference>
<name>A0A977PXG6_9CYAN</name>
<dbReference type="AlphaFoldDB" id="A0A977PXG6"/>
<accession>A0A977PXG6</accession>
<dbReference type="KEGG" id="wna:KA717_07710"/>
<dbReference type="Proteomes" id="UP001065613">
    <property type="component" value="Chromosome"/>
</dbReference>
<organism evidence="1">
    <name type="scientific">Woronichinia naegeliana WA131</name>
    <dbReference type="NCBI Taxonomy" id="2824559"/>
    <lineage>
        <taxon>Bacteria</taxon>
        <taxon>Bacillati</taxon>
        <taxon>Cyanobacteriota</taxon>
        <taxon>Cyanophyceae</taxon>
        <taxon>Synechococcales</taxon>
        <taxon>Coelosphaeriaceae</taxon>
        <taxon>Woronichinia</taxon>
    </lineage>
</organism>